<keyword evidence="2 12" id="KW-1003">Cell membrane</keyword>
<dbReference type="Proteomes" id="UP001139971">
    <property type="component" value="Unassembled WGS sequence"/>
</dbReference>
<keyword evidence="3" id="KW-0997">Cell inner membrane</keyword>
<dbReference type="PANTHER" id="PTHR28259:SF1">
    <property type="entry name" value="FLUORIDE EXPORT PROTEIN 1-RELATED"/>
    <property type="match status" value="1"/>
</dbReference>
<evidence type="ECO:0000256" key="10">
    <source>
        <dbReference type="ARBA" id="ARBA00035120"/>
    </source>
</evidence>
<dbReference type="RefSeq" id="WP_263543487.1">
    <property type="nucleotide sequence ID" value="NZ_JAOVZO020000003.1"/>
</dbReference>
<evidence type="ECO:0000313" key="13">
    <source>
        <dbReference type="EMBL" id="MDC8012239.1"/>
    </source>
</evidence>
<keyword evidence="5 12" id="KW-1133">Transmembrane helix</keyword>
<comment type="catalytic activity">
    <reaction evidence="11">
        <text>fluoride(in) = fluoride(out)</text>
        <dbReference type="Rhea" id="RHEA:76159"/>
        <dbReference type="ChEBI" id="CHEBI:17051"/>
    </reaction>
    <physiologicalReaction direction="left-to-right" evidence="11">
        <dbReference type="Rhea" id="RHEA:76160"/>
    </physiologicalReaction>
</comment>
<feature type="transmembrane region" description="Helical" evidence="12">
    <location>
        <begin position="74"/>
        <end position="93"/>
    </location>
</feature>
<evidence type="ECO:0000256" key="9">
    <source>
        <dbReference type="ARBA" id="ARBA00023303"/>
    </source>
</evidence>
<comment type="similarity">
    <text evidence="10 12">Belongs to the fluoride channel Fluc/FEX (TC 1.A.43) family.</text>
</comment>
<evidence type="ECO:0000256" key="4">
    <source>
        <dbReference type="ARBA" id="ARBA00022692"/>
    </source>
</evidence>
<dbReference type="HAMAP" id="MF_00454">
    <property type="entry name" value="FluC"/>
    <property type="match status" value="1"/>
</dbReference>
<feature type="transmembrane region" description="Helical" evidence="12">
    <location>
        <begin position="99"/>
        <end position="122"/>
    </location>
</feature>
<dbReference type="AlphaFoldDB" id="A0A9X4BJJ4"/>
<feature type="transmembrane region" description="Helical" evidence="12">
    <location>
        <begin position="40"/>
        <end position="62"/>
    </location>
</feature>
<accession>A0A9X4BJJ4</accession>
<dbReference type="InterPro" id="IPR003691">
    <property type="entry name" value="FluC"/>
</dbReference>
<evidence type="ECO:0000256" key="7">
    <source>
        <dbReference type="ARBA" id="ARBA00023065"/>
    </source>
</evidence>
<dbReference type="PANTHER" id="PTHR28259">
    <property type="entry name" value="FLUORIDE EXPORT PROTEIN 1-RELATED"/>
    <property type="match status" value="1"/>
</dbReference>
<dbReference type="GO" id="GO:0062054">
    <property type="term" value="F:fluoride channel activity"/>
    <property type="evidence" value="ECO:0007669"/>
    <property type="project" value="UniProtKB-UniRule"/>
</dbReference>
<comment type="subcellular location">
    <subcellularLocation>
        <location evidence="1 12">Cell membrane</location>
        <topology evidence="1 12">Multi-pass membrane protein</topology>
    </subcellularLocation>
</comment>
<dbReference type="NCBIfam" id="TIGR00494">
    <property type="entry name" value="crcB"/>
    <property type="match status" value="1"/>
</dbReference>
<sequence>MTALSFALIGVGAALGAWLRWLLGAWLNPLFAPLPLGTLAANLVGGLLMGLAMGLMAGYANWSQEMRLFATTGFLGGLTTFSTFSGEAASLIYREDYGWSAALIGAHVVGSIAATLFGMWLVKTIVR</sequence>
<dbReference type="Pfam" id="PF02537">
    <property type="entry name" value="CRCB"/>
    <property type="match status" value="1"/>
</dbReference>
<dbReference type="GO" id="GO:0140114">
    <property type="term" value="P:cellular detoxification of fluoride"/>
    <property type="evidence" value="ECO:0007669"/>
    <property type="project" value="UniProtKB-UniRule"/>
</dbReference>
<keyword evidence="12" id="KW-0813">Transport</keyword>
<evidence type="ECO:0000313" key="14">
    <source>
        <dbReference type="Proteomes" id="UP001139971"/>
    </source>
</evidence>
<evidence type="ECO:0000256" key="6">
    <source>
        <dbReference type="ARBA" id="ARBA00023053"/>
    </source>
</evidence>
<keyword evidence="9 12" id="KW-0407">Ion channel</keyword>
<protein>
    <recommendedName>
        <fullName evidence="12">Fluoride-specific ion channel FluC</fullName>
    </recommendedName>
</protein>
<name>A0A9X4BJJ4_9GAMM</name>
<gene>
    <name evidence="12 13" type="primary">crcB</name>
    <name evidence="12" type="synonym">fluC</name>
    <name evidence="13" type="ORF">OD750_006725</name>
</gene>
<evidence type="ECO:0000256" key="12">
    <source>
        <dbReference type="HAMAP-Rule" id="MF_00454"/>
    </source>
</evidence>
<evidence type="ECO:0000256" key="11">
    <source>
        <dbReference type="ARBA" id="ARBA00035585"/>
    </source>
</evidence>
<dbReference type="GO" id="GO:0005886">
    <property type="term" value="C:plasma membrane"/>
    <property type="evidence" value="ECO:0007669"/>
    <property type="project" value="UniProtKB-SubCell"/>
</dbReference>
<dbReference type="GO" id="GO:0046872">
    <property type="term" value="F:metal ion binding"/>
    <property type="evidence" value="ECO:0007669"/>
    <property type="project" value="UniProtKB-KW"/>
</dbReference>
<feature type="binding site" evidence="12">
    <location>
        <position position="79"/>
    </location>
    <ligand>
        <name>Na(+)</name>
        <dbReference type="ChEBI" id="CHEBI:29101"/>
        <note>structural</note>
    </ligand>
</feature>
<proteinExistence type="inferred from homology"/>
<evidence type="ECO:0000256" key="1">
    <source>
        <dbReference type="ARBA" id="ARBA00004651"/>
    </source>
</evidence>
<organism evidence="13 14">
    <name type="scientific">Tahibacter soli</name>
    <dbReference type="NCBI Taxonomy" id="2983605"/>
    <lineage>
        <taxon>Bacteria</taxon>
        <taxon>Pseudomonadati</taxon>
        <taxon>Pseudomonadota</taxon>
        <taxon>Gammaproteobacteria</taxon>
        <taxon>Lysobacterales</taxon>
        <taxon>Rhodanobacteraceae</taxon>
        <taxon>Tahibacter</taxon>
    </lineage>
</organism>
<comment type="activity regulation">
    <text evidence="12">Na(+) is not transported, but it plays an essential structural role and its presence is essential for fluoride channel function.</text>
</comment>
<evidence type="ECO:0000256" key="2">
    <source>
        <dbReference type="ARBA" id="ARBA00022475"/>
    </source>
</evidence>
<dbReference type="EMBL" id="JAOVZO020000003">
    <property type="protein sequence ID" value="MDC8012239.1"/>
    <property type="molecule type" value="Genomic_DNA"/>
</dbReference>
<evidence type="ECO:0000256" key="3">
    <source>
        <dbReference type="ARBA" id="ARBA00022519"/>
    </source>
</evidence>
<keyword evidence="8 12" id="KW-0472">Membrane</keyword>
<keyword evidence="4 12" id="KW-0812">Transmembrane</keyword>
<keyword evidence="7 12" id="KW-0406">Ion transport</keyword>
<comment type="caution">
    <text evidence="13">The sequence shown here is derived from an EMBL/GenBank/DDBJ whole genome shotgun (WGS) entry which is preliminary data.</text>
</comment>
<comment type="function">
    <text evidence="12">Fluoride-specific ion channel. Important for reducing fluoride concentration in the cell, thus reducing its toxicity.</text>
</comment>
<keyword evidence="14" id="KW-1185">Reference proteome</keyword>
<dbReference type="NCBIfam" id="NF010792">
    <property type="entry name" value="PRK14196.1"/>
    <property type="match status" value="1"/>
</dbReference>
<evidence type="ECO:0000256" key="8">
    <source>
        <dbReference type="ARBA" id="ARBA00023136"/>
    </source>
</evidence>
<evidence type="ECO:0000256" key="5">
    <source>
        <dbReference type="ARBA" id="ARBA00022989"/>
    </source>
</evidence>
<keyword evidence="12" id="KW-0479">Metal-binding</keyword>
<keyword evidence="6 12" id="KW-0915">Sodium</keyword>
<feature type="binding site" evidence="12">
    <location>
        <position position="76"/>
    </location>
    <ligand>
        <name>Na(+)</name>
        <dbReference type="ChEBI" id="CHEBI:29101"/>
        <note>structural</note>
    </ligand>
</feature>
<reference evidence="13" key="1">
    <citation type="submission" date="2023-02" db="EMBL/GenBank/DDBJ databases">
        <title>Tahibacter soli sp. nov. isolated from soil.</title>
        <authorList>
            <person name="Baek J.H."/>
            <person name="Lee J.K."/>
            <person name="Choi D.G."/>
            <person name="Jeon C.O."/>
        </authorList>
    </citation>
    <scope>NUCLEOTIDE SEQUENCE</scope>
    <source>
        <strain evidence="13">BL</strain>
    </source>
</reference>